<reference evidence="2 3" key="1">
    <citation type="submission" date="2018-10" db="EMBL/GenBank/DDBJ databases">
        <title>Genome assembly for a Yunnan-Guizhou Plateau 3E fish, Anabarilius grahami (Regan), and its evolutionary and genetic applications.</title>
        <authorList>
            <person name="Jiang W."/>
        </authorList>
    </citation>
    <scope>NUCLEOTIDE SEQUENCE [LARGE SCALE GENOMIC DNA]</scope>
    <source>
        <strain evidence="2">AG-KIZ</strain>
        <tissue evidence="2">Muscle</tissue>
    </source>
</reference>
<evidence type="ECO:0000313" key="2">
    <source>
        <dbReference type="EMBL" id="ROL42379.1"/>
    </source>
</evidence>
<protein>
    <submittedName>
        <fullName evidence="2">Uncharacterized protein</fullName>
    </submittedName>
</protein>
<evidence type="ECO:0000313" key="3">
    <source>
        <dbReference type="Proteomes" id="UP000281406"/>
    </source>
</evidence>
<name>A0A3N0Y855_ANAGA</name>
<sequence>MKTVTIHRRSETQVKFTMFIETTRAVADERVVETGWSWRSLETMEHSHTDEEHTGRWGDWESQETGPVLREC</sequence>
<feature type="region of interest" description="Disordered" evidence="1">
    <location>
        <begin position="43"/>
        <end position="72"/>
    </location>
</feature>
<gene>
    <name evidence="2" type="ORF">DPX16_8258</name>
</gene>
<evidence type="ECO:0000256" key="1">
    <source>
        <dbReference type="SAM" id="MobiDB-lite"/>
    </source>
</evidence>
<dbReference type="EMBL" id="RJVU01049825">
    <property type="protein sequence ID" value="ROL42379.1"/>
    <property type="molecule type" value="Genomic_DNA"/>
</dbReference>
<feature type="compositionally biased region" description="Basic and acidic residues" evidence="1">
    <location>
        <begin position="43"/>
        <end position="59"/>
    </location>
</feature>
<dbReference type="AlphaFoldDB" id="A0A3N0Y855"/>
<organism evidence="2 3">
    <name type="scientific">Anabarilius grahami</name>
    <name type="common">Kanglang fish</name>
    <name type="synonym">Barilius grahami</name>
    <dbReference type="NCBI Taxonomy" id="495550"/>
    <lineage>
        <taxon>Eukaryota</taxon>
        <taxon>Metazoa</taxon>
        <taxon>Chordata</taxon>
        <taxon>Craniata</taxon>
        <taxon>Vertebrata</taxon>
        <taxon>Euteleostomi</taxon>
        <taxon>Actinopterygii</taxon>
        <taxon>Neopterygii</taxon>
        <taxon>Teleostei</taxon>
        <taxon>Ostariophysi</taxon>
        <taxon>Cypriniformes</taxon>
        <taxon>Xenocyprididae</taxon>
        <taxon>Xenocypridinae</taxon>
        <taxon>Xenocypridinae incertae sedis</taxon>
        <taxon>Anabarilius</taxon>
    </lineage>
</organism>
<proteinExistence type="predicted"/>
<keyword evidence="3" id="KW-1185">Reference proteome</keyword>
<comment type="caution">
    <text evidence="2">The sequence shown here is derived from an EMBL/GenBank/DDBJ whole genome shotgun (WGS) entry which is preliminary data.</text>
</comment>
<accession>A0A3N0Y855</accession>
<dbReference type="Proteomes" id="UP000281406">
    <property type="component" value="Unassembled WGS sequence"/>
</dbReference>